<reference evidence="5 6" key="1">
    <citation type="submission" date="2019-07" db="EMBL/GenBank/DDBJ databases">
        <title>Whole genome shotgun sequence of Brevifollis gellanilyticus NBRC 108608.</title>
        <authorList>
            <person name="Hosoyama A."/>
            <person name="Uohara A."/>
            <person name="Ohji S."/>
            <person name="Ichikawa N."/>
        </authorList>
    </citation>
    <scope>NUCLEOTIDE SEQUENCE [LARGE SCALE GENOMIC DNA]</scope>
    <source>
        <strain evidence="5 6">NBRC 108608</strain>
    </source>
</reference>
<evidence type="ECO:0000313" key="5">
    <source>
        <dbReference type="EMBL" id="GEP45199.1"/>
    </source>
</evidence>
<dbReference type="RefSeq" id="WP_146853865.1">
    <property type="nucleotide sequence ID" value="NZ_BKAG01000044.1"/>
</dbReference>
<evidence type="ECO:0000256" key="2">
    <source>
        <dbReference type="ARBA" id="ARBA00022801"/>
    </source>
</evidence>
<feature type="domain" description="Calcineurin-like phosphoesterase" evidence="4">
    <location>
        <begin position="39"/>
        <end position="293"/>
    </location>
</feature>
<evidence type="ECO:0000313" key="6">
    <source>
        <dbReference type="Proteomes" id="UP000321577"/>
    </source>
</evidence>
<feature type="region of interest" description="Disordered" evidence="3">
    <location>
        <begin position="86"/>
        <end position="110"/>
    </location>
</feature>
<keyword evidence="1" id="KW-0732">Signal</keyword>
<sequence>MNDFTRRRALKTLFCSSAALALNLQSRRVQAEIAKDGVHFLAIGDFGTGGTDQVTVAKAMQAFAAKNELKPEALFMIGDNFYGPAEKKPKAKGEEKKKDKDKKEKEPEPVPFTVETKRWKTEIEDLYPESNFPGPMYAVLGNHDYHDNKGGEKTQLAYSQLPGKRWKMPAKWYRQDFGGLLTLICLDTNLYEVSGKPAVPVPKKDKDGKIIPPKGPVTPPKPRASLNAEEEKAQLEWLKAELAKPRAPFTLVMGHHPLYSNGDHGDTKVLIEQWEPLFQEHKVHAYICGHDHDLQHLEMEGKFTSHILSGGGGAKTRVLEHPERKMPYGRDIHGFTHITVKPDALIFAHHAVDGSLVHQFTKRLDGKIEVLSVPQPASSPAPGADPKDAKI</sequence>
<evidence type="ECO:0000256" key="1">
    <source>
        <dbReference type="ARBA" id="ARBA00022729"/>
    </source>
</evidence>
<dbReference type="SUPFAM" id="SSF56300">
    <property type="entry name" value="Metallo-dependent phosphatases"/>
    <property type="match status" value="1"/>
</dbReference>
<dbReference type="InterPro" id="IPR051558">
    <property type="entry name" value="Metallophosphoesterase_PAP"/>
</dbReference>
<feature type="compositionally biased region" description="Basic and acidic residues" evidence="3">
    <location>
        <begin position="86"/>
        <end position="108"/>
    </location>
</feature>
<organism evidence="5 6">
    <name type="scientific">Brevifollis gellanilyticus</name>
    <dbReference type="NCBI Taxonomy" id="748831"/>
    <lineage>
        <taxon>Bacteria</taxon>
        <taxon>Pseudomonadati</taxon>
        <taxon>Verrucomicrobiota</taxon>
        <taxon>Verrucomicrobiia</taxon>
        <taxon>Verrucomicrobiales</taxon>
        <taxon>Verrucomicrobiaceae</taxon>
    </lineage>
</organism>
<dbReference type="GO" id="GO:0016787">
    <property type="term" value="F:hydrolase activity"/>
    <property type="evidence" value="ECO:0007669"/>
    <property type="project" value="UniProtKB-KW"/>
</dbReference>
<dbReference type="PROSITE" id="PS51318">
    <property type="entry name" value="TAT"/>
    <property type="match status" value="1"/>
</dbReference>
<accession>A0A512MEN0</accession>
<protein>
    <recommendedName>
        <fullName evidence="4">Calcineurin-like phosphoesterase domain-containing protein</fullName>
    </recommendedName>
</protein>
<dbReference type="Gene3D" id="3.60.21.10">
    <property type="match status" value="1"/>
</dbReference>
<dbReference type="InterPro" id="IPR029052">
    <property type="entry name" value="Metallo-depent_PP-like"/>
</dbReference>
<dbReference type="InterPro" id="IPR006311">
    <property type="entry name" value="TAT_signal"/>
</dbReference>
<evidence type="ECO:0000259" key="4">
    <source>
        <dbReference type="Pfam" id="PF00149"/>
    </source>
</evidence>
<feature type="region of interest" description="Disordered" evidence="3">
    <location>
        <begin position="201"/>
        <end position="224"/>
    </location>
</feature>
<keyword evidence="2" id="KW-0378">Hydrolase</keyword>
<dbReference type="PANTHER" id="PTHR10161:SF62">
    <property type="entry name" value="CALCINEURIN-LIKE PHOSPHOESTERASE DOMAIN-CONTAINING PROTEIN"/>
    <property type="match status" value="1"/>
</dbReference>
<proteinExistence type="predicted"/>
<dbReference type="Pfam" id="PF00149">
    <property type="entry name" value="Metallophos"/>
    <property type="match status" value="1"/>
</dbReference>
<dbReference type="InterPro" id="IPR004843">
    <property type="entry name" value="Calcineurin-like_PHP"/>
</dbReference>
<keyword evidence="6" id="KW-1185">Reference proteome</keyword>
<dbReference type="OrthoDB" id="9809781at2"/>
<feature type="compositionally biased region" description="Pro residues" evidence="3">
    <location>
        <begin position="213"/>
        <end position="222"/>
    </location>
</feature>
<name>A0A512MEN0_9BACT</name>
<dbReference type="AlphaFoldDB" id="A0A512MEN0"/>
<dbReference type="PANTHER" id="PTHR10161">
    <property type="entry name" value="TARTRATE-RESISTANT ACID PHOSPHATASE TYPE 5"/>
    <property type="match status" value="1"/>
</dbReference>
<evidence type="ECO:0000256" key="3">
    <source>
        <dbReference type="SAM" id="MobiDB-lite"/>
    </source>
</evidence>
<dbReference type="Proteomes" id="UP000321577">
    <property type="component" value="Unassembled WGS sequence"/>
</dbReference>
<comment type="caution">
    <text evidence="5">The sequence shown here is derived from an EMBL/GenBank/DDBJ whole genome shotgun (WGS) entry which is preliminary data.</text>
</comment>
<gene>
    <name evidence="5" type="ORF">BGE01nite_44900</name>
</gene>
<dbReference type="EMBL" id="BKAG01000044">
    <property type="protein sequence ID" value="GEP45199.1"/>
    <property type="molecule type" value="Genomic_DNA"/>
</dbReference>